<evidence type="ECO:0000256" key="2">
    <source>
        <dbReference type="SAM" id="MobiDB-lite"/>
    </source>
</evidence>
<evidence type="ECO:0000313" key="3">
    <source>
        <dbReference type="EMBL" id="KAL0479531.1"/>
    </source>
</evidence>
<feature type="coiled-coil region" evidence="1">
    <location>
        <begin position="59"/>
        <end position="86"/>
    </location>
</feature>
<evidence type="ECO:0000256" key="1">
    <source>
        <dbReference type="SAM" id="Coils"/>
    </source>
</evidence>
<feature type="region of interest" description="Disordered" evidence="2">
    <location>
        <begin position="127"/>
        <end position="159"/>
    </location>
</feature>
<feature type="compositionally biased region" description="Acidic residues" evidence="2">
    <location>
        <begin position="149"/>
        <end position="159"/>
    </location>
</feature>
<organism evidence="3 4">
    <name type="scientific">Acrasis kona</name>
    <dbReference type="NCBI Taxonomy" id="1008807"/>
    <lineage>
        <taxon>Eukaryota</taxon>
        <taxon>Discoba</taxon>
        <taxon>Heterolobosea</taxon>
        <taxon>Tetramitia</taxon>
        <taxon>Eutetramitia</taxon>
        <taxon>Acrasidae</taxon>
        <taxon>Acrasis</taxon>
    </lineage>
</organism>
<protein>
    <submittedName>
        <fullName evidence="3">Uncharacterized protein</fullName>
    </submittedName>
</protein>
<keyword evidence="4" id="KW-1185">Reference proteome</keyword>
<reference evidence="3 4" key="1">
    <citation type="submission" date="2024-03" db="EMBL/GenBank/DDBJ databases">
        <title>The Acrasis kona genome and developmental transcriptomes reveal deep origins of eukaryotic multicellular pathways.</title>
        <authorList>
            <person name="Sheikh S."/>
            <person name="Fu C.-J."/>
            <person name="Brown M.W."/>
            <person name="Baldauf S.L."/>
        </authorList>
    </citation>
    <scope>NUCLEOTIDE SEQUENCE [LARGE SCALE GENOMIC DNA]</scope>
    <source>
        <strain evidence="3 4">ATCC MYA-3509</strain>
    </source>
</reference>
<keyword evidence="1" id="KW-0175">Coiled coil</keyword>
<dbReference type="Proteomes" id="UP001431209">
    <property type="component" value="Unassembled WGS sequence"/>
</dbReference>
<sequence length="159" mass="18496">MNDVGVLQEEIENLNSQLKVLDIRADHLSNYLSSIENHNITEISSKYNEAGNLLLHLKHDSIRRLEKKLERDMESMDQRIETLLMQIKAKHEHSLRSVDKKTSQDALIECEIQEIFEISVCRKMNSSSIGKASRSKSRMNKRENREPNVDDVDFDDEID</sequence>
<proteinExistence type="predicted"/>
<comment type="caution">
    <text evidence="3">The sequence shown here is derived from an EMBL/GenBank/DDBJ whole genome shotgun (WGS) entry which is preliminary data.</text>
</comment>
<evidence type="ECO:0000313" key="4">
    <source>
        <dbReference type="Proteomes" id="UP001431209"/>
    </source>
</evidence>
<accession>A0AAW2YPZ1</accession>
<name>A0AAW2YPZ1_9EUKA</name>
<dbReference type="EMBL" id="JAOPGA020000576">
    <property type="protein sequence ID" value="KAL0479531.1"/>
    <property type="molecule type" value="Genomic_DNA"/>
</dbReference>
<gene>
    <name evidence="3" type="ORF">AKO1_007731</name>
</gene>
<dbReference type="AlphaFoldDB" id="A0AAW2YPZ1"/>